<protein>
    <submittedName>
        <fullName evidence="1">Uncharacterized protein</fullName>
    </submittedName>
</protein>
<dbReference type="Gene3D" id="3.40.50.10300">
    <property type="entry name" value="CoaB-like"/>
    <property type="match status" value="1"/>
</dbReference>
<dbReference type="PANTHER" id="PTHR34651">
    <property type="entry name" value="SIMILAR TO ENSANGP00000021391"/>
    <property type="match status" value="1"/>
</dbReference>
<accession>A0A9N9TX44</accession>
<dbReference type="EMBL" id="OU900099">
    <property type="protein sequence ID" value="CAG9863573.1"/>
    <property type="molecule type" value="Genomic_DNA"/>
</dbReference>
<dbReference type="Proteomes" id="UP001153712">
    <property type="component" value="Chromosome 6"/>
</dbReference>
<dbReference type="InterPro" id="IPR029245">
    <property type="entry name" value="DUF4528"/>
</dbReference>
<organism evidence="1 2">
    <name type="scientific">Phyllotreta striolata</name>
    <name type="common">Striped flea beetle</name>
    <name type="synonym">Crioceris striolata</name>
    <dbReference type="NCBI Taxonomy" id="444603"/>
    <lineage>
        <taxon>Eukaryota</taxon>
        <taxon>Metazoa</taxon>
        <taxon>Ecdysozoa</taxon>
        <taxon>Arthropoda</taxon>
        <taxon>Hexapoda</taxon>
        <taxon>Insecta</taxon>
        <taxon>Pterygota</taxon>
        <taxon>Neoptera</taxon>
        <taxon>Endopterygota</taxon>
        <taxon>Coleoptera</taxon>
        <taxon>Polyphaga</taxon>
        <taxon>Cucujiformia</taxon>
        <taxon>Chrysomeloidea</taxon>
        <taxon>Chrysomelidae</taxon>
        <taxon>Galerucinae</taxon>
        <taxon>Alticini</taxon>
        <taxon>Phyllotreta</taxon>
    </lineage>
</organism>
<name>A0A9N9TX44_PHYSR</name>
<dbReference type="SUPFAM" id="SSF102645">
    <property type="entry name" value="CoaB-like"/>
    <property type="match status" value="1"/>
</dbReference>
<evidence type="ECO:0000313" key="2">
    <source>
        <dbReference type="Proteomes" id="UP001153712"/>
    </source>
</evidence>
<dbReference type="InterPro" id="IPR035929">
    <property type="entry name" value="CoaB-like_sf"/>
</dbReference>
<dbReference type="Pfam" id="PF15031">
    <property type="entry name" value="DUF4528"/>
    <property type="match status" value="1"/>
</dbReference>
<sequence length="211" mass="24932">MASHWEEFYSTNPPPVNFEANRTLLKDFCDKHHKNREKIVLVTSGGTTVPLEHNTKNILSRRMKRVNKYQSRQIFYNYRNVGKPRASEVLTNYIKQCNEPPWTSYFVKYSSIVDDQWGKSHFNWKVGHSNYHILRTGCFPYVKYHCTKRNYENLRVDDIFFRSIKVLNLGIPCLAYGIAAIFLIKHSEDVLMNRGSVKIYFLYPEDKGSEY</sequence>
<gene>
    <name evidence="1" type="ORF">PHYEVI_LOCUS9859</name>
</gene>
<reference evidence="1" key="1">
    <citation type="submission" date="2022-01" db="EMBL/GenBank/DDBJ databases">
        <authorList>
            <person name="King R."/>
        </authorList>
    </citation>
    <scope>NUCLEOTIDE SEQUENCE</scope>
</reference>
<dbReference type="PANTHER" id="PTHR34651:SF1">
    <property type="entry name" value="SIMILAR TO ENSANGP00000021391"/>
    <property type="match status" value="1"/>
</dbReference>
<dbReference type="AlphaFoldDB" id="A0A9N9TX44"/>
<keyword evidence="2" id="KW-1185">Reference proteome</keyword>
<dbReference type="OrthoDB" id="9970237at2759"/>
<evidence type="ECO:0000313" key="1">
    <source>
        <dbReference type="EMBL" id="CAG9863573.1"/>
    </source>
</evidence>
<proteinExistence type="predicted"/>